<reference evidence="2" key="1">
    <citation type="journal article" date="2019" name="Int. J. Syst. Evol. Microbiol.">
        <title>The Global Catalogue of Microorganisms (GCM) 10K type strain sequencing project: providing services to taxonomists for standard genome sequencing and annotation.</title>
        <authorList>
            <consortium name="The Broad Institute Genomics Platform"/>
            <consortium name="The Broad Institute Genome Sequencing Center for Infectious Disease"/>
            <person name="Wu L."/>
            <person name="Ma J."/>
        </authorList>
    </citation>
    <scope>NUCLEOTIDE SEQUENCE [LARGE SCALE GENOMIC DNA]</scope>
    <source>
        <strain evidence="2">JCM 17326</strain>
    </source>
</reference>
<protein>
    <submittedName>
        <fullName evidence="1">Uncharacterized protein</fullName>
    </submittedName>
</protein>
<organism evidence="1 2">
    <name type="scientific">Nonomuraea rosea</name>
    <dbReference type="NCBI Taxonomy" id="638574"/>
    <lineage>
        <taxon>Bacteria</taxon>
        <taxon>Bacillati</taxon>
        <taxon>Actinomycetota</taxon>
        <taxon>Actinomycetes</taxon>
        <taxon>Streptosporangiales</taxon>
        <taxon>Streptosporangiaceae</taxon>
        <taxon>Nonomuraea</taxon>
    </lineage>
</organism>
<evidence type="ECO:0000313" key="1">
    <source>
        <dbReference type="EMBL" id="GAA3547458.1"/>
    </source>
</evidence>
<comment type="caution">
    <text evidence="1">The sequence shown here is derived from an EMBL/GenBank/DDBJ whole genome shotgun (WGS) entry which is preliminary data.</text>
</comment>
<dbReference type="EMBL" id="BAABDQ010000005">
    <property type="protein sequence ID" value="GAA3547458.1"/>
    <property type="molecule type" value="Genomic_DNA"/>
</dbReference>
<dbReference type="Proteomes" id="UP001500630">
    <property type="component" value="Unassembled WGS sequence"/>
</dbReference>
<name>A0ABP6WC32_9ACTN</name>
<keyword evidence="2" id="KW-1185">Reference proteome</keyword>
<evidence type="ECO:0000313" key="2">
    <source>
        <dbReference type="Proteomes" id="UP001500630"/>
    </source>
</evidence>
<sequence length="77" mass="7661">MIAGLRVRGATGLGRVRAGGGLGRSLGSRFRGLRGGVVADRLGEAVGATGAGLGGTLGGDHLVNLTFKASARHHTRV</sequence>
<proteinExistence type="predicted"/>
<gene>
    <name evidence="1" type="ORF">GCM10022419_029640</name>
</gene>
<accession>A0ABP6WC32</accession>